<sequence length="343" mass="35058">MAFQENYNFDNSNSGNGAAVVSSAAEAYAQQQQTFKRPLDNDGEDDYNSPTKRARPQNVEMRCLIPSKSAGGIIGKGGTVIKEFRDTYKAQIHIPDARTKERVLQVGTTIQNCGELLLRIVPIVYENTNPRKRGNNQMNIKLLVHQSQAGGIIGTGGFKIKELREQTGAQITVQRERCPGSTDRLCMVSGQPDVISKCVVLILELLQDIPPKGPVQNFDPSMCSEDYDSADGFGMGGFGQGGGGGGGGGRGGPGGGFGPGGMGGFNMGRGGGGGGRGGGGFNRGRGGMGGRGNFGGRGGGGGGFNRGGGGMGGGGFRGGRGGNNRGRGFGGGGGRGGRGRGGF</sequence>
<dbReference type="InterPro" id="IPR036612">
    <property type="entry name" value="KH_dom_type_1_sf"/>
</dbReference>
<gene>
    <name evidence="5" type="primary">Hnrnpk-002</name>
</gene>
<evidence type="ECO:0000256" key="2">
    <source>
        <dbReference type="PROSITE-ProRule" id="PRU00117"/>
    </source>
</evidence>
<dbReference type="InterPro" id="IPR004087">
    <property type="entry name" value="KH_dom"/>
</dbReference>
<evidence type="ECO:0000259" key="4">
    <source>
        <dbReference type="SMART" id="SM00322"/>
    </source>
</evidence>
<dbReference type="SMART" id="SM00322">
    <property type="entry name" value="KH"/>
    <property type="match status" value="2"/>
</dbReference>
<feature type="domain" description="K Homology" evidence="4">
    <location>
        <begin position="57"/>
        <end position="125"/>
    </location>
</feature>
<dbReference type="EMBL" id="LR785802">
    <property type="protein sequence ID" value="CAB3253787.1"/>
    <property type="molecule type" value="mRNA"/>
</dbReference>
<feature type="region of interest" description="Disordered" evidence="3">
    <location>
        <begin position="34"/>
        <end position="56"/>
    </location>
</feature>
<dbReference type="SUPFAM" id="SSF54791">
    <property type="entry name" value="Eukaryotic type KH-domain (KH-domain type I)"/>
    <property type="match status" value="2"/>
</dbReference>
<dbReference type="GO" id="GO:1990904">
    <property type="term" value="C:ribonucleoprotein complex"/>
    <property type="evidence" value="ECO:0007669"/>
    <property type="project" value="UniProtKB-KW"/>
</dbReference>
<dbReference type="PROSITE" id="PS50084">
    <property type="entry name" value="KH_TYPE_1"/>
    <property type="match status" value="2"/>
</dbReference>
<reference evidence="5" key="1">
    <citation type="submission" date="2020-04" db="EMBL/GenBank/DDBJ databases">
        <authorList>
            <person name="Neveu A P."/>
        </authorList>
    </citation>
    <scope>NUCLEOTIDE SEQUENCE</scope>
    <source>
        <tissue evidence="5">Whole embryo</tissue>
    </source>
</reference>
<dbReference type="PANTHER" id="PTHR10288">
    <property type="entry name" value="KH DOMAIN CONTAINING RNA BINDING PROTEIN"/>
    <property type="match status" value="1"/>
</dbReference>
<evidence type="ECO:0000256" key="1">
    <source>
        <dbReference type="ARBA" id="ARBA00022737"/>
    </source>
</evidence>
<keyword evidence="1" id="KW-0677">Repeat</keyword>
<dbReference type="Gene3D" id="3.30.1370.10">
    <property type="entry name" value="K Homology domain, type 1"/>
    <property type="match status" value="2"/>
</dbReference>
<keyword evidence="2" id="KW-0694">RNA-binding</keyword>
<organism evidence="5">
    <name type="scientific">Phallusia mammillata</name>
    <dbReference type="NCBI Taxonomy" id="59560"/>
    <lineage>
        <taxon>Eukaryota</taxon>
        <taxon>Metazoa</taxon>
        <taxon>Chordata</taxon>
        <taxon>Tunicata</taxon>
        <taxon>Ascidiacea</taxon>
        <taxon>Phlebobranchia</taxon>
        <taxon>Ascidiidae</taxon>
        <taxon>Phallusia</taxon>
    </lineage>
</organism>
<dbReference type="AlphaFoldDB" id="A0A6F9DDY4"/>
<evidence type="ECO:0000256" key="3">
    <source>
        <dbReference type="SAM" id="MobiDB-lite"/>
    </source>
</evidence>
<dbReference type="InterPro" id="IPR004088">
    <property type="entry name" value="KH_dom_type_1"/>
</dbReference>
<protein>
    <submittedName>
        <fullName evidence="5">Heterogeneous nuclear ribonucleoprotein K-like</fullName>
    </submittedName>
</protein>
<dbReference type="Pfam" id="PF00013">
    <property type="entry name" value="KH_1"/>
    <property type="match status" value="2"/>
</dbReference>
<dbReference type="CDD" id="cd22432">
    <property type="entry name" value="KH-I_HNRNPK_rpt1"/>
    <property type="match status" value="1"/>
</dbReference>
<feature type="domain" description="K Homology" evidence="4">
    <location>
        <begin position="136"/>
        <end position="207"/>
    </location>
</feature>
<keyword evidence="5" id="KW-0687">Ribonucleoprotein</keyword>
<proteinExistence type="evidence at transcript level"/>
<dbReference type="GO" id="GO:0003723">
    <property type="term" value="F:RNA binding"/>
    <property type="evidence" value="ECO:0007669"/>
    <property type="project" value="UniProtKB-UniRule"/>
</dbReference>
<evidence type="ECO:0000313" key="5">
    <source>
        <dbReference type="EMBL" id="CAB3253787.1"/>
    </source>
</evidence>
<accession>A0A6F9DDY4</accession>
<name>A0A6F9DDY4_9ASCI</name>
<feature type="region of interest" description="Disordered" evidence="3">
    <location>
        <begin position="235"/>
        <end position="343"/>
    </location>
</feature>